<dbReference type="Proteomes" id="UP000244336">
    <property type="component" value="Chromosome 8"/>
</dbReference>
<gene>
    <name evidence="2" type="ORF">GQ55_8G006600</name>
</gene>
<evidence type="ECO:0000256" key="1">
    <source>
        <dbReference type="SAM" id="MobiDB-lite"/>
    </source>
</evidence>
<dbReference type="EMBL" id="CM009756">
    <property type="protein sequence ID" value="PUZ43405.1"/>
    <property type="molecule type" value="Genomic_DNA"/>
</dbReference>
<feature type="region of interest" description="Disordered" evidence="1">
    <location>
        <begin position="46"/>
        <end position="72"/>
    </location>
</feature>
<sequence length="125" mass="14503">MCWMDHGWMSMTHHALPWHWHFGSWHHQAKQTRIDRAFPGRARYGSAHHQRQPMFQTQNEERNTKQGRPNGQSLGMCNKKTAFARCPTVTVNGPELIIRVPIFLEASGTISSPVRSVIDKYLTFF</sequence>
<evidence type="ECO:0000313" key="2">
    <source>
        <dbReference type="EMBL" id="PUZ43405.1"/>
    </source>
</evidence>
<keyword evidence="3" id="KW-1185">Reference proteome</keyword>
<dbReference type="Gramene" id="PUZ43405">
    <property type="protein sequence ID" value="PUZ43405"/>
    <property type="gene ID" value="GQ55_8G006600"/>
</dbReference>
<evidence type="ECO:0000313" key="3">
    <source>
        <dbReference type="Proteomes" id="UP000244336"/>
    </source>
</evidence>
<organism evidence="2 3">
    <name type="scientific">Panicum hallii var. hallii</name>
    <dbReference type="NCBI Taxonomy" id="1504633"/>
    <lineage>
        <taxon>Eukaryota</taxon>
        <taxon>Viridiplantae</taxon>
        <taxon>Streptophyta</taxon>
        <taxon>Embryophyta</taxon>
        <taxon>Tracheophyta</taxon>
        <taxon>Spermatophyta</taxon>
        <taxon>Magnoliopsida</taxon>
        <taxon>Liliopsida</taxon>
        <taxon>Poales</taxon>
        <taxon>Poaceae</taxon>
        <taxon>PACMAD clade</taxon>
        <taxon>Panicoideae</taxon>
        <taxon>Panicodae</taxon>
        <taxon>Paniceae</taxon>
        <taxon>Panicinae</taxon>
        <taxon>Panicum</taxon>
        <taxon>Panicum sect. Panicum</taxon>
    </lineage>
</organism>
<dbReference type="AlphaFoldDB" id="A0A2T7CJ82"/>
<accession>A0A2T7CJ82</accession>
<name>A0A2T7CJ82_9POAL</name>
<protein>
    <submittedName>
        <fullName evidence="2">Uncharacterized protein</fullName>
    </submittedName>
</protein>
<proteinExistence type="predicted"/>
<reference evidence="2 3" key="1">
    <citation type="submission" date="2018-04" db="EMBL/GenBank/DDBJ databases">
        <title>WGS assembly of Panicum hallii var. hallii HAL2.</title>
        <authorList>
            <person name="Lovell J."/>
            <person name="Jenkins J."/>
            <person name="Lowry D."/>
            <person name="Mamidi S."/>
            <person name="Sreedasyam A."/>
            <person name="Weng X."/>
            <person name="Barry K."/>
            <person name="Bonette J."/>
            <person name="Campitelli B."/>
            <person name="Daum C."/>
            <person name="Gordon S."/>
            <person name="Gould B."/>
            <person name="Lipzen A."/>
            <person name="MacQueen A."/>
            <person name="Palacio-Mejia J."/>
            <person name="Plott C."/>
            <person name="Shakirov E."/>
            <person name="Shu S."/>
            <person name="Yoshinaga Y."/>
            <person name="Zane M."/>
            <person name="Rokhsar D."/>
            <person name="Grimwood J."/>
            <person name="Schmutz J."/>
            <person name="Juenger T."/>
        </authorList>
    </citation>
    <scope>NUCLEOTIDE SEQUENCE [LARGE SCALE GENOMIC DNA]</scope>
    <source>
        <strain evidence="3">cv. HAL2</strain>
    </source>
</reference>